<feature type="chain" id="PRO_5022036020" description="Blue (type 1) copper domain-containing protein" evidence="8">
    <location>
        <begin position="27"/>
        <end position="547"/>
    </location>
</feature>
<dbReference type="InterPro" id="IPR000923">
    <property type="entry name" value="BlueCu_1"/>
</dbReference>
<feature type="binding site" evidence="7">
    <location>
        <position position="533"/>
    </location>
    <ligand>
        <name>Cu cation</name>
        <dbReference type="ChEBI" id="CHEBI:23378"/>
    </ligand>
</feature>
<dbReference type="Gene3D" id="2.60.40.420">
    <property type="entry name" value="Cupredoxins - blue copper proteins"/>
    <property type="match status" value="1"/>
</dbReference>
<dbReference type="PANTHER" id="PTHR39335:SF1">
    <property type="entry name" value="BLL4220 PROTEIN"/>
    <property type="match status" value="1"/>
</dbReference>
<dbReference type="GO" id="GO:0009055">
    <property type="term" value="F:electron transfer activity"/>
    <property type="evidence" value="ECO:0007669"/>
    <property type="project" value="InterPro"/>
</dbReference>
<evidence type="ECO:0000256" key="7">
    <source>
        <dbReference type="PIRSR" id="PIRSR602386-1"/>
    </source>
</evidence>
<keyword evidence="12" id="KW-1185">Reference proteome</keyword>
<evidence type="ECO:0000256" key="2">
    <source>
        <dbReference type="ARBA" id="ARBA00022448"/>
    </source>
</evidence>
<dbReference type="SUPFAM" id="SSF49503">
    <property type="entry name" value="Cupredoxins"/>
    <property type="match status" value="1"/>
</dbReference>
<evidence type="ECO:0000256" key="5">
    <source>
        <dbReference type="ARBA" id="ARBA00022982"/>
    </source>
</evidence>
<feature type="binding site" evidence="7">
    <location>
        <position position="493"/>
    </location>
    <ligand>
        <name>Cu cation</name>
        <dbReference type="ChEBI" id="CHEBI:23378"/>
    </ligand>
</feature>
<keyword evidence="2" id="KW-0813">Transport</keyword>
<dbReference type="GO" id="GO:0005507">
    <property type="term" value="F:copper ion binding"/>
    <property type="evidence" value="ECO:0007669"/>
    <property type="project" value="InterPro"/>
</dbReference>
<evidence type="ECO:0000259" key="10">
    <source>
        <dbReference type="Pfam" id="PF09168"/>
    </source>
</evidence>
<dbReference type="InterPro" id="IPR028871">
    <property type="entry name" value="BlueCu_1_BS"/>
</dbReference>
<proteinExistence type="predicted"/>
<evidence type="ECO:0000256" key="3">
    <source>
        <dbReference type="ARBA" id="ARBA00022723"/>
    </source>
</evidence>
<dbReference type="GO" id="GO:0042597">
    <property type="term" value="C:periplasmic space"/>
    <property type="evidence" value="ECO:0007669"/>
    <property type="project" value="UniProtKB-SubCell"/>
</dbReference>
<evidence type="ECO:0000259" key="9">
    <source>
        <dbReference type="Pfam" id="PF00127"/>
    </source>
</evidence>
<evidence type="ECO:0000256" key="1">
    <source>
        <dbReference type="ARBA" id="ARBA00004418"/>
    </source>
</evidence>
<evidence type="ECO:0008006" key="13">
    <source>
        <dbReference type="Google" id="ProtNLM"/>
    </source>
</evidence>
<dbReference type="PANTHER" id="PTHR39335">
    <property type="entry name" value="BLL4220 PROTEIN"/>
    <property type="match status" value="1"/>
</dbReference>
<keyword evidence="3 7" id="KW-0479">Metal-binding</keyword>
<gene>
    <name evidence="11" type="ORF">FPZ49_12365</name>
</gene>
<reference evidence="11 12" key="1">
    <citation type="submission" date="2019-07" db="EMBL/GenBank/DDBJ databases">
        <authorList>
            <person name="Kim J."/>
        </authorList>
    </citation>
    <scope>NUCLEOTIDE SEQUENCE [LARGE SCALE GENOMIC DNA]</scope>
    <source>
        <strain evidence="11 12">JC52</strain>
    </source>
</reference>
<comment type="caution">
    <text evidence="11">The sequence shown here is derived from an EMBL/GenBank/DDBJ whole genome shotgun (WGS) entry which is preliminary data.</text>
</comment>
<dbReference type="RefSeq" id="WP_144847050.1">
    <property type="nucleotide sequence ID" value="NZ_VNJI01000013.1"/>
</dbReference>
<keyword evidence="5" id="KW-0249">Electron transport</keyword>
<accession>A0A559KBM9</accession>
<evidence type="ECO:0000313" key="12">
    <source>
        <dbReference type="Proteomes" id="UP000317036"/>
    </source>
</evidence>
<feature type="domain" description="Blue (type 1) copper" evidence="9">
    <location>
        <begin position="461"/>
        <end position="547"/>
    </location>
</feature>
<keyword evidence="8" id="KW-0732">Signal</keyword>
<organism evidence="11 12">
    <name type="scientific">Paenibacillus cremeus</name>
    <dbReference type="NCBI Taxonomy" id="2163881"/>
    <lineage>
        <taxon>Bacteria</taxon>
        <taxon>Bacillati</taxon>
        <taxon>Bacillota</taxon>
        <taxon>Bacilli</taxon>
        <taxon>Bacillales</taxon>
        <taxon>Paenibacillaceae</taxon>
        <taxon>Paenibacillus</taxon>
    </lineage>
</organism>
<protein>
    <recommendedName>
        <fullName evidence="13">Blue (type 1) copper domain-containing protein</fullName>
    </recommendedName>
</protein>
<dbReference type="PROSITE" id="PS00196">
    <property type="entry name" value="COPPER_BLUE"/>
    <property type="match status" value="1"/>
</dbReference>
<dbReference type="GO" id="GO:0043448">
    <property type="term" value="P:alkane catabolic process"/>
    <property type="evidence" value="ECO:0007669"/>
    <property type="project" value="TreeGrafter"/>
</dbReference>
<dbReference type="InterPro" id="IPR015251">
    <property type="entry name" value="PepX_N_dom"/>
</dbReference>
<keyword evidence="6 7" id="KW-0186">Copper</keyword>
<dbReference type="InterPro" id="IPR036313">
    <property type="entry name" value="PepX_N_dom_sf"/>
</dbReference>
<feature type="binding site" evidence="7">
    <location>
        <position position="536"/>
    </location>
    <ligand>
        <name>Cu cation</name>
        <dbReference type="ChEBI" id="CHEBI:23378"/>
    </ligand>
</feature>
<dbReference type="GO" id="GO:0006508">
    <property type="term" value="P:proteolysis"/>
    <property type="evidence" value="ECO:0007669"/>
    <property type="project" value="InterPro"/>
</dbReference>
<dbReference type="SUPFAM" id="SSF81761">
    <property type="entry name" value="X-Prolyl dipeptidyl aminopeptidase PepX, N-terminal domain"/>
    <property type="match status" value="1"/>
</dbReference>
<dbReference type="OrthoDB" id="9800666at2"/>
<dbReference type="AlphaFoldDB" id="A0A559KBM9"/>
<dbReference type="InterPro" id="IPR005297">
    <property type="entry name" value="Lipoprotein_repeat"/>
</dbReference>
<dbReference type="GO" id="GO:0008239">
    <property type="term" value="F:dipeptidyl-peptidase activity"/>
    <property type="evidence" value="ECO:0007669"/>
    <property type="project" value="InterPro"/>
</dbReference>
<dbReference type="InterPro" id="IPR002386">
    <property type="entry name" value="Amicyanin/Pseudoazurin"/>
</dbReference>
<dbReference type="Pfam" id="PF00127">
    <property type="entry name" value="Copper-bind"/>
    <property type="match status" value="1"/>
</dbReference>
<dbReference type="Pfam" id="PF03640">
    <property type="entry name" value="Lipoprotein_15"/>
    <property type="match status" value="4"/>
</dbReference>
<comment type="cofactor">
    <cofactor evidence="7">
        <name>Cu cation</name>
        <dbReference type="ChEBI" id="CHEBI:23378"/>
    </cofactor>
    <text evidence="7">Binds 1 copper ion per subunit.</text>
</comment>
<evidence type="ECO:0000313" key="11">
    <source>
        <dbReference type="EMBL" id="TVY09534.1"/>
    </source>
</evidence>
<comment type="subcellular location">
    <subcellularLocation>
        <location evidence="1">Periplasm</location>
    </subcellularLocation>
</comment>
<keyword evidence="4" id="KW-0574">Periplasm</keyword>
<name>A0A559KBM9_9BACL</name>
<dbReference type="PRINTS" id="PR00155">
    <property type="entry name" value="AMICYANIN"/>
</dbReference>
<evidence type="ECO:0000256" key="4">
    <source>
        <dbReference type="ARBA" id="ARBA00022764"/>
    </source>
</evidence>
<sequence length="547" mass="58759">MNKRNKTASLLIAGAITLSGALPAWAADQPTTAAPAATAASVKTDVQVAADLGVIQGDGNGVTDSYLAKATTRLQAAILFLRLKGLEAEALAYMGPGMGDNFSDAKLVSESNQMVLGYLKANPQLGWTGTGNGKFEPMAQITAQQYYKVLLESLGYKQDTDFTYDNVLTYAKTVGLGQVAKAGALRNGHIASATVEALKLKVKGGTATLLDSLVQSKVVSADKAALAKVSAIKIASDATLGSFLTDEAGKTLYLYTKDSTNVSTCKDQCAVNWPIYYAESLQVPAELKAEDFKTIVREDGKKQTTYKGIPLYYFVKDEKAGDTKGQGVNNVWYVINHSGVGVASQDALGKFLVDSRGKSLYLYTKDNKDVSVCKGKCEDAWPIFYTENLKDTADLKAADFGTIVREDGTKQTTYKGWPLYYYVKDVKAGDVTGQGVGNVWYVIDPTTAKTAAPVQTAAKEYQVSMTGFAFSEKELTVEVGSKVTFTNMDPAKHNVVSDALNADGKPLFELPLLAKGESGSLVFDKPGTYTYYCMPHKNMMKATIIVK</sequence>
<evidence type="ECO:0000256" key="6">
    <source>
        <dbReference type="ARBA" id="ARBA00023008"/>
    </source>
</evidence>
<dbReference type="EMBL" id="VNJI01000013">
    <property type="protein sequence ID" value="TVY09534.1"/>
    <property type="molecule type" value="Genomic_DNA"/>
</dbReference>
<dbReference type="Proteomes" id="UP000317036">
    <property type="component" value="Unassembled WGS sequence"/>
</dbReference>
<dbReference type="Pfam" id="PF09168">
    <property type="entry name" value="PepX_N"/>
    <property type="match status" value="1"/>
</dbReference>
<feature type="signal peptide" evidence="8">
    <location>
        <begin position="1"/>
        <end position="26"/>
    </location>
</feature>
<evidence type="ECO:0000256" key="8">
    <source>
        <dbReference type="SAM" id="SignalP"/>
    </source>
</evidence>
<dbReference type="InterPro" id="IPR008972">
    <property type="entry name" value="Cupredoxin"/>
</dbReference>
<feature type="domain" description="X-Prolyl dipeptidyl aminopeptidase PepX N-terminal" evidence="10">
    <location>
        <begin position="139"/>
        <end position="215"/>
    </location>
</feature>